<sequence length="31" mass="3758">MRTKLANQETSYLQGNFCREILWKFFFLCGL</sequence>
<dbReference type="EMBL" id="GGEC01068640">
    <property type="protein sequence ID" value="MBX49124.1"/>
    <property type="molecule type" value="Transcribed_RNA"/>
</dbReference>
<evidence type="ECO:0000313" key="1">
    <source>
        <dbReference type="EMBL" id="MBX49124.1"/>
    </source>
</evidence>
<organism evidence="1">
    <name type="scientific">Rhizophora mucronata</name>
    <name type="common">Asiatic mangrove</name>
    <dbReference type="NCBI Taxonomy" id="61149"/>
    <lineage>
        <taxon>Eukaryota</taxon>
        <taxon>Viridiplantae</taxon>
        <taxon>Streptophyta</taxon>
        <taxon>Embryophyta</taxon>
        <taxon>Tracheophyta</taxon>
        <taxon>Spermatophyta</taxon>
        <taxon>Magnoliopsida</taxon>
        <taxon>eudicotyledons</taxon>
        <taxon>Gunneridae</taxon>
        <taxon>Pentapetalae</taxon>
        <taxon>rosids</taxon>
        <taxon>fabids</taxon>
        <taxon>Malpighiales</taxon>
        <taxon>Rhizophoraceae</taxon>
        <taxon>Rhizophora</taxon>
    </lineage>
</organism>
<reference evidence="1" key="1">
    <citation type="submission" date="2018-02" db="EMBL/GenBank/DDBJ databases">
        <title>Rhizophora mucronata_Transcriptome.</title>
        <authorList>
            <person name="Meera S.P."/>
            <person name="Sreeshan A."/>
            <person name="Augustine A."/>
        </authorList>
    </citation>
    <scope>NUCLEOTIDE SEQUENCE</scope>
    <source>
        <tissue evidence="1">Leaf</tissue>
    </source>
</reference>
<proteinExistence type="predicted"/>
<name>A0A2P2P2Z9_RHIMU</name>
<accession>A0A2P2P2Z9</accession>
<dbReference type="AlphaFoldDB" id="A0A2P2P2Z9"/>
<protein>
    <submittedName>
        <fullName evidence="1">Uncharacterized protein</fullName>
    </submittedName>
</protein>